<dbReference type="GO" id="GO:0061817">
    <property type="term" value="P:endoplasmic reticulum-plasma membrane tethering"/>
    <property type="evidence" value="ECO:0007669"/>
    <property type="project" value="TreeGrafter"/>
</dbReference>
<dbReference type="PANTHER" id="PTHR10809:SF6">
    <property type="entry name" value="AT11025P-RELATED"/>
    <property type="match status" value="1"/>
</dbReference>
<dbReference type="InterPro" id="IPR000535">
    <property type="entry name" value="MSP_dom"/>
</dbReference>
<feature type="compositionally biased region" description="Low complexity" evidence="6">
    <location>
        <begin position="156"/>
        <end position="167"/>
    </location>
</feature>
<dbReference type="PANTHER" id="PTHR10809">
    <property type="entry name" value="VESICLE-ASSOCIATED MEMBRANE PROTEIN-ASSOCIATED PROTEIN"/>
    <property type="match status" value="1"/>
</dbReference>
<evidence type="ECO:0000259" key="7">
    <source>
        <dbReference type="PROSITE" id="PS50202"/>
    </source>
</evidence>
<dbReference type="GO" id="GO:0005886">
    <property type="term" value="C:plasma membrane"/>
    <property type="evidence" value="ECO:0007669"/>
    <property type="project" value="TreeGrafter"/>
</dbReference>
<comment type="similarity">
    <text evidence="2">Belongs to the VAMP-associated protein (VAP) (TC 9.B.17) family.</text>
</comment>
<dbReference type="InterPro" id="IPR016763">
    <property type="entry name" value="VAP"/>
</dbReference>
<dbReference type="OrthoDB" id="264603at2759"/>
<gene>
    <name evidence="8" type="primary">SCS2</name>
    <name evidence="8" type="ORF">IWQ62_000353</name>
</gene>
<dbReference type="Pfam" id="PF00635">
    <property type="entry name" value="Motile_Sperm"/>
    <property type="match status" value="1"/>
</dbReference>
<comment type="caution">
    <text evidence="8">The sequence shown here is derived from an EMBL/GenBank/DDBJ whole genome shotgun (WGS) entry which is preliminary data.</text>
</comment>
<evidence type="ECO:0000256" key="2">
    <source>
        <dbReference type="ARBA" id="ARBA00008932"/>
    </source>
</evidence>
<dbReference type="AlphaFoldDB" id="A0A9W8AUN1"/>
<feature type="region of interest" description="Disordered" evidence="6">
    <location>
        <begin position="137"/>
        <end position="167"/>
    </location>
</feature>
<organism evidence="8 9">
    <name type="scientific">Dispira parvispora</name>
    <dbReference type="NCBI Taxonomy" id="1520584"/>
    <lineage>
        <taxon>Eukaryota</taxon>
        <taxon>Fungi</taxon>
        <taxon>Fungi incertae sedis</taxon>
        <taxon>Zoopagomycota</taxon>
        <taxon>Kickxellomycotina</taxon>
        <taxon>Dimargaritomycetes</taxon>
        <taxon>Dimargaritales</taxon>
        <taxon>Dimargaritaceae</taxon>
        <taxon>Dispira</taxon>
    </lineage>
</organism>
<keyword evidence="5" id="KW-0472">Membrane</keyword>
<sequence>MSLVIEPSSHLTFQRPFTTPTEDTLILKNETSSPIAFKVKTTAPKQYCVRPNSGRIDAGLEMRVQVILQPMRDELPLDYKCKDKFLVQSIAVTPELETLSLNDLWANIEVKSKKLAQEHKLRCVFLPPAAAPQDIIPSTATTAEPAPRTVTPPAPTESAPAPVPAVASPVRHSIASSAAADQFSSPVSVATTLPNQSKLVEPLTPEISRPVEETSVPQAFRSQLDQAQNVIGQLRKEVSTYKSELGQVRSVLKDTQEQLHTEKATARVAQASTRTSQPAASTVTQELVDGFSPQVLGIVALTAFLVGYLFF</sequence>
<evidence type="ECO:0000313" key="8">
    <source>
        <dbReference type="EMBL" id="KAJ1969855.1"/>
    </source>
</evidence>
<reference evidence="8" key="1">
    <citation type="submission" date="2022-07" db="EMBL/GenBank/DDBJ databases">
        <title>Phylogenomic reconstructions and comparative analyses of Kickxellomycotina fungi.</title>
        <authorList>
            <person name="Reynolds N.K."/>
            <person name="Stajich J.E."/>
            <person name="Barry K."/>
            <person name="Grigoriev I.V."/>
            <person name="Crous P."/>
            <person name="Smith M.E."/>
        </authorList>
    </citation>
    <scope>NUCLEOTIDE SEQUENCE</scope>
    <source>
        <strain evidence="8">RSA 1196</strain>
    </source>
</reference>
<name>A0A9W8AUN1_9FUNG</name>
<dbReference type="InterPro" id="IPR013783">
    <property type="entry name" value="Ig-like_fold"/>
</dbReference>
<feature type="domain" description="MSP" evidence="7">
    <location>
        <begin position="2"/>
        <end position="126"/>
    </location>
</feature>
<dbReference type="GO" id="GO:0033149">
    <property type="term" value="F:FFAT motif binding"/>
    <property type="evidence" value="ECO:0007669"/>
    <property type="project" value="TreeGrafter"/>
</dbReference>
<evidence type="ECO:0000256" key="1">
    <source>
        <dbReference type="ARBA" id="ARBA00004211"/>
    </source>
</evidence>
<dbReference type="PIRSF" id="PIRSF019693">
    <property type="entry name" value="VAMP-associated"/>
    <property type="match status" value="1"/>
</dbReference>
<dbReference type="GO" id="GO:0005789">
    <property type="term" value="C:endoplasmic reticulum membrane"/>
    <property type="evidence" value="ECO:0007669"/>
    <property type="project" value="InterPro"/>
</dbReference>
<comment type="subcellular location">
    <subcellularLocation>
        <location evidence="1">Membrane</location>
        <topology evidence="1">Single-pass type IV membrane protein</topology>
    </subcellularLocation>
</comment>
<protein>
    <submittedName>
        <fullName evidence="8">Phosphatidylinositol-binding protein scs2</fullName>
    </submittedName>
</protein>
<keyword evidence="3" id="KW-0812">Transmembrane</keyword>
<evidence type="ECO:0000256" key="6">
    <source>
        <dbReference type="SAM" id="MobiDB-lite"/>
    </source>
</evidence>
<evidence type="ECO:0000256" key="5">
    <source>
        <dbReference type="ARBA" id="ARBA00023136"/>
    </source>
</evidence>
<dbReference type="Gene3D" id="2.60.40.10">
    <property type="entry name" value="Immunoglobulins"/>
    <property type="match status" value="1"/>
</dbReference>
<accession>A0A9W8AUN1</accession>
<dbReference type="SUPFAM" id="SSF49354">
    <property type="entry name" value="PapD-like"/>
    <property type="match status" value="1"/>
</dbReference>
<proteinExistence type="inferred from homology"/>
<evidence type="ECO:0000313" key="9">
    <source>
        <dbReference type="Proteomes" id="UP001150925"/>
    </source>
</evidence>
<dbReference type="EMBL" id="JANBPY010000018">
    <property type="protein sequence ID" value="KAJ1969855.1"/>
    <property type="molecule type" value="Genomic_DNA"/>
</dbReference>
<dbReference type="Proteomes" id="UP001150925">
    <property type="component" value="Unassembled WGS sequence"/>
</dbReference>
<evidence type="ECO:0000256" key="4">
    <source>
        <dbReference type="ARBA" id="ARBA00022989"/>
    </source>
</evidence>
<dbReference type="GO" id="GO:0090158">
    <property type="term" value="P:endoplasmic reticulum membrane organization"/>
    <property type="evidence" value="ECO:0007669"/>
    <property type="project" value="TreeGrafter"/>
</dbReference>
<feature type="compositionally biased region" description="Low complexity" evidence="6">
    <location>
        <begin position="137"/>
        <end position="149"/>
    </location>
</feature>
<dbReference type="PROSITE" id="PS50202">
    <property type="entry name" value="MSP"/>
    <property type="match status" value="1"/>
</dbReference>
<keyword evidence="4" id="KW-1133">Transmembrane helix</keyword>
<dbReference type="InterPro" id="IPR008962">
    <property type="entry name" value="PapD-like_sf"/>
</dbReference>
<keyword evidence="9" id="KW-1185">Reference proteome</keyword>
<evidence type="ECO:0000256" key="3">
    <source>
        <dbReference type="ARBA" id="ARBA00022692"/>
    </source>
</evidence>